<feature type="transmembrane region" description="Helical" evidence="2">
    <location>
        <begin position="43"/>
        <end position="62"/>
    </location>
</feature>
<accession>A0ABQ2M9V7</accession>
<feature type="transmembrane region" description="Helical" evidence="2">
    <location>
        <begin position="223"/>
        <end position="245"/>
    </location>
</feature>
<dbReference type="RefSeq" id="WP_189037102.1">
    <property type="nucleotide sequence ID" value="NZ_BMMP01000007.1"/>
</dbReference>
<dbReference type="Proteomes" id="UP000631535">
    <property type="component" value="Unassembled WGS sequence"/>
</dbReference>
<sequence>MTAPTGLTRDGRRSASHGAGDPGPGSGPLGPALAAARVHRAGLLGWTSFFAVAACALVWLYSVGQRAKELDTAFCIMSGHEPGVPECPDGDGFSAPYAYSWMLELAQTSITFLPFAVAVYVGGALVARDFERGTAGLAWTQSVTPARWLATKLAVPGLLTGAGTTVLILLQRWVWTSGAQGPVRFWWEQQAFHAGGPVGLAFTALGLATGALAAVLTRRTLPAAGISVAALAAVYSALGSFWHLLWPKVRLTGTDASGLSDRAGEKFDVGMITDSGTRAGSFCDGKAVQASLDKCLAKYDGRDVFAVAHPESHFWPLQFAEAGIVLALAAVVTVVAFRLLPASGPAKSATGGGTPTVSGTEAATVPHMETSR</sequence>
<evidence type="ECO:0000313" key="4">
    <source>
        <dbReference type="Proteomes" id="UP000631535"/>
    </source>
</evidence>
<organism evidence="3 4">
    <name type="scientific">Streptomyces daqingensis</name>
    <dbReference type="NCBI Taxonomy" id="1472640"/>
    <lineage>
        <taxon>Bacteria</taxon>
        <taxon>Bacillati</taxon>
        <taxon>Actinomycetota</taxon>
        <taxon>Actinomycetes</taxon>
        <taxon>Kitasatosporales</taxon>
        <taxon>Streptomycetaceae</taxon>
        <taxon>Streptomyces</taxon>
    </lineage>
</organism>
<evidence type="ECO:0000313" key="3">
    <source>
        <dbReference type="EMBL" id="GGO48600.1"/>
    </source>
</evidence>
<name>A0ABQ2M9V7_9ACTN</name>
<feature type="transmembrane region" description="Helical" evidence="2">
    <location>
        <begin position="194"/>
        <end position="216"/>
    </location>
</feature>
<comment type="caution">
    <text evidence="3">The sequence shown here is derived from an EMBL/GenBank/DDBJ whole genome shotgun (WGS) entry which is preliminary data.</text>
</comment>
<evidence type="ECO:0000256" key="2">
    <source>
        <dbReference type="SAM" id="Phobius"/>
    </source>
</evidence>
<feature type="transmembrane region" description="Helical" evidence="2">
    <location>
        <begin position="105"/>
        <end position="127"/>
    </location>
</feature>
<keyword evidence="4" id="KW-1185">Reference proteome</keyword>
<protein>
    <recommendedName>
        <fullName evidence="5">ABC transporter permease</fullName>
    </recommendedName>
</protein>
<keyword evidence="2" id="KW-0472">Membrane</keyword>
<evidence type="ECO:0008006" key="5">
    <source>
        <dbReference type="Google" id="ProtNLM"/>
    </source>
</evidence>
<gene>
    <name evidence="3" type="ORF">GCM10012287_23950</name>
</gene>
<keyword evidence="2" id="KW-0812">Transmembrane</keyword>
<keyword evidence="2" id="KW-1133">Transmembrane helix</keyword>
<evidence type="ECO:0000256" key="1">
    <source>
        <dbReference type="SAM" id="MobiDB-lite"/>
    </source>
</evidence>
<feature type="region of interest" description="Disordered" evidence="1">
    <location>
        <begin position="1"/>
        <end position="26"/>
    </location>
</feature>
<proteinExistence type="predicted"/>
<dbReference type="EMBL" id="BMMP01000007">
    <property type="protein sequence ID" value="GGO48600.1"/>
    <property type="molecule type" value="Genomic_DNA"/>
</dbReference>
<feature type="transmembrane region" description="Helical" evidence="2">
    <location>
        <begin position="148"/>
        <end position="174"/>
    </location>
</feature>
<feature type="transmembrane region" description="Helical" evidence="2">
    <location>
        <begin position="319"/>
        <end position="340"/>
    </location>
</feature>
<feature type="region of interest" description="Disordered" evidence="1">
    <location>
        <begin position="345"/>
        <end position="372"/>
    </location>
</feature>
<reference evidence="4" key="1">
    <citation type="journal article" date="2019" name="Int. J. Syst. Evol. Microbiol.">
        <title>The Global Catalogue of Microorganisms (GCM) 10K type strain sequencing project: providing services to taxonomists for standard genome sequencing and annotation.</title>
        <authorList>
            <consortium name="The Broad Institute Genomics Platform"/>
            <consortium name="The Broad Institute Genome Sequencing Center for Infectious Disease"/>
            <person name="Wu L."/>
            <person name="Ma J."/>
        </authorList>
    </citation>
    <scope>NUCLEOTIDE SEQUENCE [LARGE SCALE GENOMIC DNA]</scope>
    <source>
        <strain evidence="4">CGMCC 4.7178</strain>
    </source>
</reference>